<evidence type="ECO:0000256" key="1">
    <source>
        <dbReference type="ARBA" id="ARBA00010932"/>
    </source>
</evidence>
<gene>
    <name evidence="4" type="primary">LOC110203443</name>
</gene>
<dbReference type="Proteomes" id="UP000515140">
    <property type="component" value="Unplaced"/>
</dbReference>
<reference evidence="4" key="1">
    <citation type="submission" date="2025-08" db="UniProtKB">
        <authorList>
            <consortium name="RefSeq"/>
        </authorList>
    </citation>
    <scope>IDENTIFICATION</scope>
    <source>
        <tissue evidence="4">Spleen</tissue>
    </source>
</reference>
<dbReference type="InParanoid" id="A0A6P5JN52"/>
<dbReference type="Pfam" id="PF11357">
    <property type="entry name" value="Spy1"/>
    <property type="match status" value="1"/>
</dbReference>
<feature type="region of interest" description="Disordered" evidence="2">
    <location>
        <begin position="1"/>
        <end position="62"/>
    </location>
</feature>
<evidence type="ECO:0000313" key="4">
    <source>
        <dbReference type="RefSeq" id="XP_020835605.1"/>
    </source>
</evidence>
<accession>A0A6P5JN52</accession>
<dbReference type="InterPro" id="IPR057742">
    <property type="entry name" value="Speedy_E"/>
</dbReference>
<keyword evidence="3" id="KW-1185">Reference proteome</keyword>
<dbReference type="GeneID" id="110203443"/>
<evidence type="ECO:0000313" key="3">
    <source>
        <dbReference type="Proteomes" id="UP000515140"/>
    </source>
</evidence>
<protein>
    <submittedName>
        <fullName evidence="4">Uncharacterized protein LOC110203443</fullName>
    </submittedName>
</protein>
<feature type="compositionally biased region" description="Polar residues" evidence="2">
    <location>
        <begin position="177"/>
        <end position="187"/>
    </location>
</feature>
<organism evidence="3 4">
    <name type="scientific">Phascolarctos cinereus</name>
    <name type="common">Koala</name>
    <dbReference type="NCBI Taxonomy" id="38626"/>
    <lineage>
        <taxon>Eukaryota</taxon>
        <taxon>Metazoa</taxon>
        <taxon>Chordata</taxon>
        <taxon>Craniata</taxon>
        <taxon>Vertebrata</taxon>
        <taxon>Euteleostomi</taxon>
        <taxon>Mammalia</taxon>
        <taxon>Metatheria</taxon>
        <taxon>Diprotodontia</taxon>
        <taxon>Phascolarctidae</taxon>
        <taxon>Phascolarctos</taxon>
    </lineage>
</organism>
<name>A0A6P5JN52_PHACI</name>
<evidence type="ECO:0000256" key="2">
    <source>
        <dbReference type="SAM" id="MobiDB-lite"/>
    </source>
</evidence>
<proteinExistence type="inferred from homology"/>
<dbReference type="PANTHER" id="PTHR31156">
    <property type="entry name" value="WBSCR19-LIKE PROTEIN"/>
    <property type="match status" value="1"/>
</dbReference>
<feature type="region of interest" description="Disordered" evidence="2">
    <location>
        <begin position="169"/>
        <end position="231"/>
    </location>
</feature>
<feature type="region of interest" description="Disordered" evidence="2">
    <location>
        <begin position="79"/>
        <end position="130"/>
    </location>
</feature>
<comment type="similarity">
    <text evidence="1">Belongs to the Speedy/Ringo family.</text>
</comment>
<dbReference type="AlphaFoldDB" id="A0A6P5JN52"/>
<dbReference type="KEGG" id="pcw:110203443"/>
<dbReference type="InterPro" id="IPR020984">
    <property type="entry name" value="Speedy"/>
</dbReference>
<dbReference type="RefSeq" id="XP_020835605.1">
    <property type="nucleotide sequence ID" value="XM_020979946.1"/>
</dbReference>
<dbReference type="GO" id="GO:0019901">
    <property type="term" value="F:protein kinase binding"/>
    <property type="evidence" value="ECO:0007669"/>
    <property type="project" value="InterPro"/>
</dbReference>
<sequence length="387" mass="42961">MSPGALSPPASRRLLGGAGRGGVYPSRKRAPLAAERRRGRRRTLRRAAFGGRGRGEGRNRGGAAADLVYPLLDVSAQTRNALPAPGSGPSPTSPAPATCPSLSGNLRLHPRSAVGSLSVEPGSRERGRSRASRLCRVAFGILRWQPVLGSVQGHLLGAELPLPKVTFGASEEAARPTSRSRGNQSALPTRHFTRTREMEAGPRTSASEQAAPTNGRGPDSEGRQGKKRKKYKWTVTEVGDTRIKMKRTRVGGFRSKDLAVFYELLHDPVIENFLNTDVRYYANDENLLALIAKYFGRLEFIKESFSMIHVFLALYAVSQMDTLDLSYEWLIFPALFESNWYEESLKKFWPLQIEFLNSIDWKAWVSQEIDEEINGEGSMPSILWRHK</sequence>